<evidence type="ECO:0000313" key="2">
    <source>
        <dbReference type="EMBL" id="PSG91881.1"/>
    </source>
</evidence>
<dbReference type="Proteomes" id="UP000238430">
    <property type="component" value="Unassembled WGS sequence"/>
</dbReference>
<proteinExistence type="predicted"/>
<keyword evidence="1" id="KW-1133">Transmembrane helix</keyword>
<sequence>MLNLILIIIGAILLTFAIVWLIDKYLPSKVKPVIVIALWALIILLGYLTFDSVYGEIKFNQLKVKRYAAAIEKLKDIRDSELAYREVNGKFTKSYDTLIKFIENGQFTIIERRDSSVVDEERTKAYGGVEMFKDIVITDTIGYVPVKDSLFKTSTRYKTMMDVPNAKPGTKFTLNAGELTDGDNKIPVFEAFVKKDDLLFDQPKDLVSKEKEVLSVEGVNGDALRVGSMDEVKTVGNWPKTYGNNE</sequence>
<evidence type="ECO:0000256" key="1">
    <source>
        <dbReference type="SAM" id="Phobius"/>
    </source>
</evidence>
<keyword evidence="3" id="KW-1185">Reference proteome</keyword>
<keyword evidence="1" id="KW-0812">Transmembrane</keyword>
<name>A0A2T1NG80_9FLAO</name>
<feature type="transmembrane region" description="Helical" evidence="1">
    <location>
        <begin position="33"/>
        <end position="50"/>
    </location>
</feature>
<gene>
    <name evidence="2" type="ORF">C7H61_04710</name>
</gene>
<accession>A0A2T1NG80</accession>
<protein>
    <submittedName>
        <fullName evidence="2">Uncharacterized protein</fullName>
    </submittedName>
</protein>
<feature type="transmembrane region" description="Helical" evidence="1">
    <location>
        <begin position="6"/>
        <end position="26"/>
    </location>
</feature>
<evidence type="ECO:0000313" key="3">
    <source>
        <dbReference type="Proteomes" id="UP000238430"/>
    </source>
</evidence>
<dbReference type="OrthoDB" id="1466422at2"/>
<comment type="caution">
    <text evidence="2">The sequence shown here is derived from an EMBL/GenBank/DDBJ whole genome shotgun (WGS) entry which is preliminary data.</text>
</comment>
<reference evidence="2 3" key="1">
    <citation type="submission" date="2018-03" db="EMBL/GenBank/DDBJ databases">
        <title>Mesoflavibacter sp. HG37 and Mesoflavibacter sp. HG96 sp.nov., two marine bacteria isolated from seawater of Western Pacific Ocean.</title>
        <authorList>
            <person name="Cheng H."/>
            <person name="Wu Y.-H."/>
            <person name="Guo L.-L."/>
            <person name="Xu X.-W."/>
        </authorList>
    </citation>
    <scope>NUCLEOTIDE SEQUENCE [LARGE SCALE GENOMIC DNA]</scope>
    <source>
        <strain evidence="2 3">KCTC 42117</strain>
    </source>
</reference>
<keyword evidence="1" id="KW-0472">Membrane</keyword>
<dbReference type="RefSeq" id="WP_027879097.1">
    <property type="nucleotide sequence ID" value="NZ_JACHWV010000001.1"/>
</dbReference>
<dbReference type="EMBL" id="PXOT01000020">
    <property type="protein sequence ID" value="PSG91881.1"/>
    <property type="molecule type" value="Genomic_DNA"/>
</dbReference>
<dbReference type="AlphaFoldDB" id="A0A2T1NG80"/>
<organism evidence="2 3">
    <name type="scientific">Mesoflavibacter zeaxanthinifaciens subsp. sabulilitoris</name>
    <dbReference type="NCBI Taxonomy" id="1520893"/>
    <lineage>
        <taxon>Bacteria</taxon>
        <taxon>Pseudomonadati</taxon>
        <taxon>Bacteroidota</taxon>
        <taxon>Flavobacteriia</taxon>
        <taxon>Flavobacteriales</taxon>
        <taxon>Flavobacteriaceae</taxon>
        <taxon>Mesoflavibacter</taxon>
    </lineage>
</organism>